<feature type="domain" description="GST C-terminal" evidence="4">
    <location>
        <begin position="102"/>
        <end position="222"/>
    </location>
</feature>
<accession>A0A0D0A866</accession>
<dbReference type="Pfam" id="PF02798">
    <property type="entry name" value="GST_N"/>
    <property type="match status" value="1"/>
</dbReference>
<keyword evidence="6" id="KW-1185">Reference proteome</keyword>
<dbReference type="InterPro" id="IPR010987">
    <property type="entry name" value="Glutathione-S-Trfase_C-like"/>
</dbReference>
<proteinExistence type="inferred from homology"/>
<gene>
    <name evidence="5" type="ORF">PISMIDRAFT_670688</name>
</gene>
<dbReference type="HOGENOM" id="CLU_011226_14_0_1"/>
<dbReference type="SFLD" id="SFLDS00019">
    <property type="entry name" value="Glutathione_Transferase_(cytos"/>
    <property type="match status" value="1"/>
</dbReference>
<reference evidence="6" key="2">
    <citation type="submission" date="2015-01" db="EMBL/GenBank/DDBJ databases">
        <title>Evolutionary Origins and Diversification of the Mycorrhizal Mutualists.</title>
        <authorList>
            <consortium name="DOE Joint Genome Institute"/>
            <consortium name="Mycorrhizal Genomics Consortium"/>
            <person name="Kohler A."/>
            <person name="Kuo A."/>
            <person name="Nagy L.G."/>
            <person name="Floudas D."/>
            <person name="Copeland A."/>
            <person name="Barry K.W."/>
            <person name="Cichocki N."/>
            <person name="Veneault-Fourrey C."/>
            <person name="LaButti K."/>
            <person name="Lindquist E.A."/>
            <person name="Lipzen A."/>
            <person name="Lundell T."/>
            <person name="Morin E."/>
            <person name="Murat C."/>
            <person name="Riley R."/>
            <person name="Ohm R."/>
            <person name="Sun H."/>
            <person name="Tunlid A."/>
            <person name="Henrissat B."/>
            <person name="Grigoriev I.V."/>
            <person name="Hibbett D.S."/>
            <person name="Martin F."/>
        </authorList>
    </citation>
    <scope>NUCLEOTIDE SEQUENCE [LARGE SCALE GENOMIC DNA]</scope>
    <source>
        <strain evidence="6">441</strain>
    </source>
</reference>
<dbReference type="SFLD" id="SFLDG01151">
    <property type="entry name" value="Main.2:_Nu-like"/>
    <property type="match status" value="1"/>
</dbReference>
<name>A0A0D0A866_9AGAM</name>
<dbReference type="PANTHER" id="PTHR44051">
    <property type="entry name" value="GLUTATHIONE S-TRANSFERASE-RELATED"/>
    <property type="match status" value="1"/>
</dbReference>
<evidence type="ECO:0008006" key="7">
    <source>
        <dbReference type="Google" id="ProtNLM"/>
    </source>
</evidence>
<dbReference type="InterPro" id="IPR036282">
    <property type="entry name" value="Glutathione-S-Trfase_C_sf"/>
</dbReference>
<dbReference type="PROSITE" id="PS50405">
    <property type="entry name" value="GST_CTER"/>
    <property type="match status" value="1"/>
</dbReference>
<evidence type="ECO:0000259" key="4">
    <source>
        <dbReference type="PROSITE" id="PS50405"/>
    </source>
</evidence>
<dbReference type="Pfam" id="PF00043">
    <property type="entry name" value="GST_C"/>
    <property type="match status" value="1"/>
</dbReference>
<evidence type="ECO:0000256" key="1">
    <source>
        <dbReference type="ARBA" id="ARBA00007409"/>
    </source>
</evidence>
<dbReference type="AlphaFoldDB" id="A0A0D0A866"/>
<dbReference type="InterPro" id="IPR040079">
    <property type="entry name" value="Glutathione_S-Trfase"/>
</dbReference>
<dbReference type="SUPFAM" id="SSF47616">
    <property type="entry name" value="GST C-terminal domain-like"/>
    <property type="match status" value="1"/>
</dbReference>
<dbReference type="InterPro" id="IPR004045">
    <property type="entry name" value="Glutathione_S-Trfase_N"/>
</dbReference>
<organism evidence="5 6">
    <name type="scientific">Pisolithus microcarpus 441</name>
    <dbReference type="NCBI Taxonomy" id="765257"/>
    <lineage>
        <taxon>Eukaryota</taxon>
        <taxon>Fungi</taxon>
        <taxon>Dikarya</taxon>
        <taxon>Basidiomycota</taxon>
        <taxon>Agaricomycotina</taxon>
        <taxon>Agaricomycetes</taxon>
        <taxon>Agaricomycetidae</taxon>
        <taxon>Boletales</taxon>
        <taxon>Sclerodermatineae</taxon>
        <taxon>Pisolithaceae</taxon>
        <taxon>Pisolithus</taxon>
    </lineage>
</organism>
<reference evidence="5 6" key="1">
    <citation type="submission" date="2014-04" db="EMBL/GenBank/DDBJ databases">
        <authorList>
            <consortium name="DOE Joint Genome Institute"/>
            <person name="Kuo A."/>
            <person name="Kohler A."/>
            <person name="Costa M.D."/>
            <person name="Nagy L.G."/>
            <person name="Floudas D."/>
            <person name="Copeland A."/>
            <person name="Barry K.W."/>
            <person name="Cichocki N."/>
            <person name="Veneault-Fourrey C."/>
            <person name="LaButti K."/>
            <person name="Lindquist E.A."/>
            <person name="Lipzen A."/>
            <person name="Lundell T."/>
            <person name="Morin E."/>
            <person name="Murat C."/>
            <person name="Sun H."/>
            <person name="Tunlid A."/>
            <person name="Henrissat B."/>
            <person name="Grigoriev I.V."/>
            <person name="Hibbett D.S."/>
            <person name="Martin F."/>
            <person name="Nordberg H.P."/>
            <person name="Cantor M.N."/>
            <person name="Hua S.X."/>
        </authorList>
    </citation>
    <scope>NUCLEOTIDE SEQUENCE [LARGE SCALE GENOMIC DNA]</scope>
    <source>
        <strain evidence="5 6">441</strain>
    </source>
</reference>
<evidence type="ECO:0000256" key="2">
    <source>
        <dbReference type="RuleBase" id="RU003494"/>
    </source>
</evidence>
<dbReference type="Proteomes" id="UP000054018">
    <property type="component" value="Unassembled WGS sequence"/>
</dbReference>
<evidence type="ECO:0000313" key="5">
    <source>
        <dbReference type="EMBL" id="KIK30622.1"/>
    </source>
</evidence>
<protein>
    <recommendedName>
        <fullName evidence="7">Glutathione transferase</fullName>
    </recommendedName>
</protein>
<evidence type="ECO:0000259" key="3">
    <source>
        <dbReference type="PROSITE" id="PS50404"/>
    </source>
</evidence>
<dbReference type="PROSITE" id="PS50404">
    <property type="entry name" value="GST_NTER"/>
    <property type="match status" value="1"/>
</dbReference>
<dbReference type="CDD" id="cd03048">
    <property type="entry name" value="GST_N_Ure2p_like"/>
    <property type="match status" value="1"/>
</dbReference>
<sequence length="222" mass="25088">MAKPLFLYTSSTPNGYKVSTVLEELKAAYGTDVIDYDYEKIVLSTNRQKEPWFIALNPNGRIPVLVDRSHEPSPFTVFESAAILLYLVRKYDPEGRFTFPTGSDEESELLQWIFFAHGAIGPMQGQAHHFRHAAPEDIPYGKKRYTEETARLYGVLNIRLEGRDYLVGPGRGKLTIADLNAFPWVRLHQRAGIETLDAFPNVQAWLNRIAERPAVKAGLAIP</sequence>
<dbReference type="OrthoDB" id="422574at2759"/>
<comment type="similarity">
    <text evidence="1 2">Belongs to the GST superfamily.</text>
</comment>
<dbReference type="PANTHER" id="PTHR44051:SF8">
    <property type="entry name" value="GLUTATHIONE S-TRANSFERASE GSTA"/>
    <property type="match status" value="1"/>
</dbReference>
<dbReference type="Gene3D" id="1.20.1050.10">
    <property type="match status" value="1"/>
</dbReference>
<feature type="domain" description="GST N-terminal" evidence="3">
    <location>
        <begin position="2"/>
        <end position="95"/>
    </location>
</feature>
<dbReference type="EMBL" id="KN833686">
    <property type="protein sequence ID" value="KIK30622.1"/>
    <property type="molecule type" value="Genomic_DNA"/>
</dbReference>
<dbReference type="STRING" id="765257.A0A0D0A866"/>
<dbReference type="InterPro" id="IPR036249">
    <property type="entry name" value="Thioredoxin-like_sf"/>
</dbReference>
<evidence type="ECO:0000313" key="6">
    <source>
        <dbReference type="Proteomes" id="UP000054018"/>
    </source>
</evidence>
<dbReference type="InterPro" id="IPR004046">
    <property type="entry name" value="GST_C"/>
</dbReference>
<dbReference type="Gene3D" id="3.40.30.10">
    <property type="entry name" value="Glutaredoxin"/>
    <property type="match status" value="1"/>
</dbReference>
<dbReference type="SUPFAM" id="SSF52833">
    <property type="entry name" value="Thioredoxin-like"/>
    <property type="match status" value="1"/>
</dbReference>
<dbReference type="SFLD" id="SFLDG00358">
    <property type="entry name" value="Main_(cytGST)"/>
    <property type="match status" value="1"/>
</dbReference>